<comment type="caution">
    <text evidence="1">The sequence shown here is derived from an EMBL/GenBank/DDBJ whole genome shotgun (WGS) entry which is preliminary data.</text>
</comment>
<sequence length="81" mass="9663">MVPQAAEGKGVGESRRWRLGKERDGGSHEEADRRWYLDSTSVRTMRRWGWRWRGQYNQANMCRYEKNRVTHTGGESRYAKE</sequence>
<name>A0ACB9D181_CICIN</name>
<dbReference type="EMBL" id="CM042013">
    <property type="protein sequence ID" value="KAI3740295.1"/>
    <property type="molecule type" value="Genomic_DNA"/>
</dbReference>
<gene>
    <name evidence="1" type="ORF">L2E82_30723</name>
</gene>
<protein>
    <submittedName>
        <fullName evidence="1">Uncharacterized protein</fullName>
    </submittedName>
</protein>
<reference evidence="2" key="1">
    <citation type="journal article" date="2022" name="Mol. Ecol. Resour.">
        <title>The genomes of chicory, endive, great burdock and yacon provide insights into Asteraceae palaeo-polyploidization history and plant inulin production.</title>
        <authorList>
            <person name="Fan W."/>
            <person name="Wang S."/>
            <person name="Wang H."/>
            <person name="Wang A."/>
            <person name="Jiang F."/>
            <person name="Liu H."/>
            <person name="Zhao H."/>
            <person name="Xu D."/>
            <person name="Zhang Y."/>
        </authorList>
    </citation>
    <scope>NUCLEOTIDE SEQUENCE [LARGE SCALE GENOMIC DNA]</scope>
    <source>
        <strain evidence="2">cv. Punajuju</strain>
    </source>
</reference>
<dbReference type="Proteomes" id="UP001055811">
    <property type="component" value="Linkage Group LG05"/>
</dbReference>
<keyword evidence="2" id="KW-1185">Reference proteome</keyword>
<reference evidence="1 2" key="2">
    <citation type="journal article" date="2022" name="Mol. Ecol. Resour.">
        <title>The genomes of chicory, endive, great burdock and yacon provide insights into Asteraceae paleo-polyploidization history and plant inulin production.</title>
        <authorList>
            <person name="Fan W."/>
            <person name="Wang S."/>
            <person name="Wang H."/>
            <person name="Wang A."/>
            <person name="Jiang F."/>
            <person name="Liu H."/>
            <person name="Zhao H."/>
            <person name="Xu D."/>
            <person name="Zhang Y."/>
        </authorList>
    </citation>
    <scope>NUCLEOTIDE SEQUENCE [LARGE SCALE GENOMIC DNA]</scope>
    <source>
        <strain evidence="2">cv. Punajuju</strain>
        <tissue evidence="1">Leaves</tissue>
    </source>
</reference>
<accession>A0ACB9D181</accession>
<proteinExistence type="predicted"/>
<organism evidence="1 2">
    <name type="scientific">Cichorium intybus</name>
    <name type="common">Chicory</name>
    <dbReference type="NCBI Taxonomy" id="13427"/>
    <lineage>
        <taxon>Eukaryota</taxon>
        <taxon>Viridiplantae</taxon>
        <taxon>Streptophyta</taxon>
        <taxon>Embryophyta</taxon>
        <taxon>Tracheophyta</taxon>
        <taxon>Spermatophyta</taxon>
        <taxon>Magnoliopsida</taxon>
        <taxon>eudicotyledons</taxon>
        <taxon>Gunneridae</taxon>
        <taxon>Pentapetalae</taxon>
        <taxon>asterids</taxon>
        <taxon>campanulids</taxon>
        <taxon>Asterales</taxon>
        <taxon>Asteraceae</taxon>
        <taxon>Cichorioideae</taxon>
        <taxon>Cichorieae</taxon>
        <taxon>Cichoriinae</taxon>
        <taxon>Cichorium</taxon>
    </lineage>
</organism>
<evidence type="ECO:0000313" key="1">
    <source>
        <dbReference type="EMBL" id="KAI3740295.1"/>
    </source>
</evidence>
<evidence type="ECO:0000313" key="2">
    <source>
        <dbReference type="Proteomes" id="UP001055811"/>
    </source>
</evidence>